<feature type="compositionally biased region" description="Basic and acidic residues" evidence="2">
    <location>
        <begin position="52"/>
        <end position="105"/>
    </location>
</feature>
<gene>
    <name evidence="3" type="ORF">HNQ36_001080</name>
</gene>
<reference evidence="3 4" key="1">
    <citation type="submission" date="2020-08" db="EMBL/GenBank/DDBJ databases">
        <title>Genomic Encyclopedia of Type Strains, Phase IV (KMG-IV): sequencing the most valuable type-strain genomes for metagenomic binning, comparative biology and taxonomic classification.</title>
        <authorList>
            <person name="Goeker M."/>
        </authorList>
    </citation>
    <scope>NUCLEOTIDE SEQUENCE [LARGE SCALE GENOMIC DNA]</scope>
    <source>
        <strain evidence="3 4">DSM 17498</strain>
    </source>
</reference>
<evidence type="ECO:0000256" key="1">
    <source>
        <dbReference type="SAM" id="Coils"/>
    </source>
</evidence>
<protein>
    <submittedName>
        <fullName evidence="3">Uncharacterized protein</fullName>
    </submittedName>
</protein>
<feature type="coiled-coil region" evidence="1">
    <location>
        <begin position="257"/>
        <end position="284"/>
    </location>
</feature>
<feature type="compositionally biased region" description="Low complexity" evidence="2">
    <location>
        <begin position="106"/>
        <end position="152"/>
    </location>
</feature>
<evidence type="ECO:0000313" key="4">
    <source>
        <dbReference type="Proteomes" id="UP000521227"/>
    </source>
</evidence>
<proteinExistence type="predicted"/>
<evidence type="ECO:0000256" key="2">
    <source>
        <dbReference type="SAM" id="MobiDB-lite"/>
    </source>
</evidence>
<feature type="compositionally biased region" description="Low complexity" evidence="2">
    <location>
        <begin position="354"/>
        <end position="368"/>
    </location>
</feature>
<keyword evidence="1" id="KW-0175">Coiled coil</keyword>
<name>A0A840N318_9BRAD</name>
<dbReference type="Proteomes" id="UP000521227">
    <property type="component" value="Unassembled WGS sequence"/>
</dbReference>
<comment type="caution">
    <text evidence="3">The sequence shown here is derived from an EMBL/GenBank/DDBJ whole genome shotgun (WGS) entry which is preliminary data.</text>
</comment>
<dbReference type="AlphaFoldDB" id="A0A840N318"/>
<sequence length="408" mass="42789">MTIDTGGAAASADPIDVSGSDQVVTPPNPISTEREPAAPAADKSKPVTLDDALDRAIAKVDEDEKAGKDAPKPIKSEQPRDNGKFAGKDPKDAPAKDAKDVKDPAAKPAAAEPAVKPGDQPGAKPAATDKPAAVDPAAKPAASTSPAPARFSADAKAVWDTAPEPVKAEVARMERELTAGIEKHRVAAERDSKIAPFHQMAEESGTDVHTALTKYTNLEKLLRTNPLKGIEAVCENIGVSLKEVAQIVLGQTPDQERSQQEATIRDLRATVQRLEQSVTGITKNTEQQHVKAIETHIGEWAESRPYFEAIAPHIANEMREGAANLDDAEARVFQKFPALASLKTTATKADKDPPAASSAAANAEELAAQTRKGSLSITSSPSAGSDPAPKKNSKSIDEAIDRAFAAAG</sequence>
<accession>A0A840N318</accession>
<evidence type="ECO:0000313" key="3">
    <source>
        <dbReference type="EMBL" id="MBB5051126.1"/>
    </source>
</evidence>
<dbReference type="RefSeq" id="WP_184082913.1">
    <property type="nucleotide sequence ID" value="NZ_JACHIJ010000002.1"/>
</dbReference>
<feature type="region of interest" description="Disordered" evidence="2">
    <location>
        <begin position="344"/>
        <end position="397"/>
    </location>
</feature>
<feature type="compositionally biased region" description="Polar residues" evidence="2">
    <location>
        <begin position="371"/>
        <end position="383"/>
    </location>
</feature>
<dbReference type="EMBL" id="JACHIJ010000002">
    <property type="protein sequence ID" value="MBB5051126.1"/>
    <property type="molecule type" value="Genomic_DNA"/>
</dbReference>
<organism evidence="3 4">
    <name type="scientific">Afipia massiliensis</name>
    <dbReference type="NCBI Taxonomy" id="211460"/>
    <lineage>
        <taxon>Bacteria</taxon>
        <taxon>Pseudomonadati</taxon>
        <taxon>Pseudomonadota</taxon>
        <taxon>Alphaproteobacteria</taxon>
        <taxon>Hyphomicrobiales</taxon>
        <taxon>Nitrobacteraceae</taxon>
        <taxon>Afipia</taxon>
    </lineage>
</organism>
<feature type="region of interest" description="Disordered" evidence="2">
    <location>
        <begin position="1"/>
        <end position="153"/>
    </location>
</feature>